<evidence type="ECO:0000256" key="8">
    <source>
        <dbReference type="ARBA" id="ARBA00023114"/>
    </source>
</evidence>
<dbReference type="PANTHER" id="PTHR38105:SF2">
    <property type="entry name" value="N-ACETYLNEURAMINIC ACID OUTER MEMBRANE CHANNEL PROTEIN NANC-RELATED"/>
    <property type="match status" value="1"/>
</dbReference>
<dbReference type="GO" id="GO:0015288">
    <property type="term" value="F:porin activity"/>
    <property type="evidence" value="ECO:0007669"/>
    <property type="project" value="UniProtKB-KW"/>
</dbReference>
<keyword evidence="2" id="KW-0813">Transport</keyword>
<feature type="non-terminal residue" evidence="11">
    <location>
        <position position="1"/>
    </location>
</feature>
<reference evidence="11" key="1">
    <citation type="journal article" date="2018" name="Genome Biol.">
        <title>SKESA: strategic k-mer extension for scrupulous assemblies.</title>
        <authorList>
            <person name="Souvorov A."/>
            <person name="Agarwala R."/>
            <person name="Lipman D.J."/>
        </authorList>
    </citation>
    <scope>NUCLEOTIDE SEQUENCE</scope>
    <source>
        <strain evidence="11">11-4340</strain>
    </source>
</reference>
<dbReference type="GO" id="GO:0015772">
    <property type="term" value="P:oligosaccharide transport"/>
    <property type="evidence" value="ECO:0007669"/>
    <property type="project" value="TreeGrafter"/>
</dbReference>
<evidence type="ECO:0000256" key="7">
    <source>
        <dbReference type="ARBA" id="ARBA00023065"/>
    </source>
</evidence>
<evidence type="ECO:0000256" key="5">
    <source>
        <dbReference type="ARBA" id="ARBA00022692"/>
    </source>
</evidence>
<keyword evidence="4" id="KW-0762">Sugar transport</keyword>
<dbReference type="InterPro" id="IPR009331">
    <property type="entry name" value="Oligogalacturonate-sp_porin"/>
</dbReference>
<dbReference type="SUPFAM" id="SSF56935">
    <property type="entry name" value="Porins"/>
    <property type="match status" value="1"/>
</dbReference>
<dbReference type="NCBIfam" id="NF007434">
    <property type="entry name" value="PRK09980.1"/>
    <property type="match status" value="1"/>
</dbReference>
<evidence type="ECO:0000256" key="9">
    <source>
        <dbReference type="ARBA" id="ARBA00023136"/>
    </source>
</evidence>
<accession>A0A738JPQ7</accession>
<keyword evidence="3" id="KW-1134">Transmembrane beta strand</keyword>
<evidence type="ECO:0000256" key="4">
    <source>
        <dbReference type="ARBA" id="ARBA00022597"/>
    </source>
</evidence>
<proteinExistence type="predicted"/>
<evidence type="ECO:0000313" key="11">
    <source>
        <dbReference type="EMBL" id="HAE8959528.1"/>
    </source>
</evidence>
<gene>
    <name evidence="11" type="primary">ompL</name>
    <name evidence="11" type="ORF">G4Y20_003763</name>
</gene>
<organism evidence="11">
    <name type="scientific">Salmonella newport</name>
    <dbReference type="NCBI Taxonomy" id="108619"/>
    <lineage>
        <taxon>Bacteria</taxon>
        <taxon>Pseudomonadati</taxon>
        <taxon>Pseudomonadota</taxon>
        <taxon>Gammaproteobacteria</taxon>
        <taxon>Enterobacterales</taxon>
        <taxon>Enterobacteriaceae</taxon>
        <taxon>Salmonella</taxon>
    </lineage>
</organism>
<protein>
    <submittedName>
        <fullName evidence="11">Porin OmpL</fullName>
    </submittedName>
</protein>
<name>A0A738JPQ7_SALNE</name>
<dbReference type="Gene3D" id="2.40.160.40">
    <property type="entry name" value="monomeric porin ompg"/>
    <property type="match status" value="1"/>
</dbReference>
<keyword evidence="7" id="KW-0406">Ion transport</keyword>
<reference evidence="11" key="2">
    <citation type="submission" date="2018-07" db="EMBL/GenBank/DDBJ databases">
        <authorList>
            <consortium name="NCBI Pathogen Detection Project"/>
        </authorList>
    </citation>
    <scope>NUCLEOTIDE SEQUENCE</scope>
    <source>
        <strain evidence="11">11-4340</strain>
    </source>
</reference>
<dbReference type="Pfam" id="PF06178">
    <property type="entry name" value="KdgM"/>
    <property type="match status" value="1"/>
</dbReference>
<dbReference type="GO" id="GO:0046930">
    <property type="term" value="C:pore complex"/>
    <property type="evidence" value="ECO:0007669"/>
    <property type="project" value="UniProtKB-KW"/>
</dbReference>
<evidence type="ECO:0000256" key="1">
    <source>
        <dbReference type="ARBA" id="ARBA00004442"/>
    </source>
</evidence>
<dbReference type="PANTHER" id="PTHR38105">
    <property type="entry name" value="OUTER MEMBRANE PROTEIN-RELATED-RELATED"/>
    <property type="match status" value="1"/>
</dbReference>
<comment type="subcellular location">
    <subcellularLocation>
        <location evidence="1">Cell outer membrane</location>
    </subcellularLocation>
</comment>
<comment type="caution">
    <text evidence="11">The sequence shown here is derived from an EMBL/GenBank/DDBJ whole genome shotgun (WGS) entry which is preliminary data.</text>
</comment>
<evidence type="ECO:0000256" key="10">
    <source>
        <dbReference type="ARBA" id="ARBA00023237"/>
    </source>
</evidence>
<dbReference type="AlphaFoldDB" id="A0A738JPQ7"/>
<dbReference type="GO" id="GO:0006811">
    <property type="term" value="P:monoatomic ion transport"/>
    <property type="evidence" value="ECO:0007669"/>
    <property type="project" value="UniProtKB-KW"/>
</dbReference>
<keyword evidence="9" id="KW-0472">Membrane</keyword>
<evidence type="ECO:0000256" key="6">
    <source>
        <dbReference type="ARBA" id="ARBA00022729"/>
    </source>
</evidence>
<keyword evidence="8" id="KW-0626">Porin</keyword>
<dbReference type="InterPro" id="IPR053713">
    <property type="entry name" value="Bact_OM_Channel_sf"/>
</dbReference>
<dbReference type="GO" id="GO:0009279">
    <property type="term" value="C:cell outer membrane"/>
    <property type="evidence" value="ECO:0007669"/>
    <property type="project" value="UniProtKB-SubCell"/>
</dbReference>
<dbReference type="EMBL" id="DAATOP010000066">
    <property type="protein sequence ID" value="HAE8959528.1"/>
    <property type="molecule type" value="Genomic_DNA"/>
</dbReference>
<sequence>SDMGAGIMLTNTYTLQRDDELKHGYNEIEGWYPLFKPTDKLTIQPGGLINDKSIGSGGAVYLDVNYKFTPWFNLTVRNRYNHNNYSSTDLNGELDNNDSYEIGNYWNFIITDKFSYTFEPHYFYNINDFNSSNGTKHHWEITNTFRYRINEHWLPYFELRWLDRNVGPYHREQNQIRIGAKYFF</sequence>
<keyword evidence="5" id="KW-0812">Transmembrane</keyword>
<evidence type="ECO:0000256" key="3">
    <source>
        <dbReference type="ARBA" id="ARBA00022452"/>
    </source>
</evidence>
<keyword evidence="10" id="KW-0998">Cell outer membrane</keyword>
<keyword evidence="6" id="KW-0732">Signal</keyword>
<evidence type="ECO:0000256" key="2">
    <source>
        <dbReference type="ARBA" id="ARBA00022448"/>
    </source>
</evidence>